<dbReference type="Pfam" id="PF01032">
    <property type="entry name" value="FecCD"/>
    <property type="match status" value="1"/>
</dbReference>
<feature type="transmembrane region" description="Helical" evidence="8">
    <location>
        <begin position="32"/>
        <end position="51"/>
    </location>
</feature>
<evidence type="ECO:0000256" key="7">
    <source>
        <dbReference type="ARBA" id="ARBA00023136"/>
    </source>
</evidence>
<evidence type="ECO:0000256" key="3">
    <source>
        <dbReference type="ARBA" id="ARBA00022448"/>
    </source>
</evidence>
<sequence>MTAAPDLSVPAVSARAQEVVGAHHSRLRRKRLILAALVLLTLVVVVADIAIGGESLRIGDTVRAIFVPWDAPVVDTEIVWHIRMPMTVTGILVGAALSLAGAEMQTILNNPLAEPYTLGVSAAASFGAALSLVIGVSAIPVLGLIGTAGTAWVFAMLTSAVIIGFSVLRGPHTETMVLLGIAMVFLFTALLSLMQYVASEAQLQQVVFWTLGSLSRASWPQVGMLAAVLVVAVPLVLRASWKLTAMRLGDDRARALGVRVERLRIVVLAGISLVAATAVSIAGSIGFVGLVGPHVARMLVGEDHRYFVTASLFSGAFLLCASSLVAKMIVPGVLIPVGIITSIVGVPVFLGLILSRRRKLWT</sequence>
<evidence type="ECO:0000256" key="4">
    <source>
        <dbReference type="ARBA" id="ARBA00022475"/>
    </source>
</evidence>
<evidence type="ECO:0000256" key="6">
    <source>
        <dbReference type="ARBA" id="ARBA00022989"/>
    </source>
</evidence>
<evidence type="ECO:0000313" key="10">
    <source>
        <dbReference type="Proteomes" id="UP001500689"/>
    </source>
</evidence>
<proteinExistence type="inferred from homology"/>
<dbReference type="CDD" id="cd06550">
    <property type="entry name" value="TM_ABC_iron-siderophores_like"/>
    <property type="match status" value="1"/>
</dbReference>
<feature type="transmembrane region" description="Helical" evidence="8">
    <location>
        <begin position="333"/>
        <end position="354"/>
    </location>
</feature>
<dbReference type="PANTHER" id="PTHR30472:SF25">
    <property type="entry name" value="ABC TRANSPORTER PERMEASE PROTEIN MJ0876-RELATED"/>
    <property type="match status" value="1"/>
</dbReference>
<comment type="caution">
    <text evidence="9">The sequence shown here is derived from an EMBL/GenBank/DDBJ whole genome shotgun (WGS) entry which is preliminary data.</text>
</comment>
<accession>A0ABP6W7M3</accession>
<name>A0ABP6W7M3_9PSEU</name>
<keyword evidence="5 8" id="KW-0812">Transmembrane</keyword>
<feature type="transmembrane region" description="Helical" evidence="8">
    <location>
        <begin position="218"/>
        <end position="241"/>
    </location>
</feature>
<dbReference type="SUPFAM" id="SSF81345">
    <property type="entry name" value="ABC transporter involved in vitamin B12 uptake, BtuC"/>
    <property type="match status" value="1"/>
</dbReference>
<evidence type="ECO:0000313" key="9">
    <source>
        <dbReference type="EMBL" id="GAA3546341.1"/>
    </source>
</evidence>
<protein>
    <submittedName>
        <fullName evidence="9">Iron ABC transporter permease</fullName>
    </submittedName>
</protein>
<comment type="similarity">
    <text evidence="2">Belongs to the binding-protein-dependent transport system permease family. FecCD subfamily.</text>
</comment>
<comment type="subcellular location">
    <subcellularLocation>
        <location evidence="1">Cell membrane</location>
        <topology evidence="1">Multi-pass membrane protein</topology>
    </subcellularLocation>
</comment>
<dbReference type="RefSeq" id="WP_344860473.1">
    <property type="nucleotide sequence ID" value="NZ_BAAAZN010000006.1"/>
</dbReference>
<keyword evidence="4" id="KW-1003">Cell membrane</keyword>
<dbReference type="Gene3D" id="1.10.3470.10">
    <property type="entry name" value="ABC transporter involved in vitamin B12 uptake, BtuC"/>
    <property type="match status" value="1"/>
</dbReference>
<evidence type="ECO:0000256" key="1">
    <source>
        <dbReference type="ARBA" id="ARBA00004651"/>
    </source>
</evidence>
<dbReference type="EMBL" id="BAAAZN010000006">
    <property type="protein sequence ID" value="GAA3546341.1"/>
    <property type="molecule type" value="Genomic_DNA"/>
</dbReference>
<keyword evidence="10" id="KW-1185">Reference proteome</keyword>
<feature type="transmembrane region" description="Helical" evidence="8">
    <location>
        <begin position="78"/>
        <end position="102"/>
    </location>
</feature>
<feature type="transmembrane region" description="Helical" evidence="8">
    <location>
        <begin position="262"/>
        <end position="286"/>
    </location>
</feature>
<dbReference type="PANTHER" id="PTHR30472">
    <property type="entry name" value="FERRIC ENTEROBACTIN TRANSPORT SYSTEM PERMEASE PROTEIN"/>
    <property type="match status" value="1"/>
</dbReference>
<dbReference type="Proteomes" id="UP001500689">
    <property type="component" value="Unassembled WGS sequence"/>
</dbReference>
<feature type="transmembrane region" description="Helical" evidence="8">
    <location>
        <begin position="175"/>
        <end position="198"/>
    </location>
</feature>
<organism evidence="9 10">
    <name type="scientific">Amycolatopsis ultiminotia</name>
    <dbReference type="NCBI Taxonomy" id="543629"/>
    <lineage>
        <taxon>Bacteria</taxon>
        <taxon>Bacillati</taxon>
        <taxon>Actinomycetota</taxon>
        <taxon>Actinomycetes</taxon>
        <taxon>Pseudonocardiales</taxon>
        <taxon>Pseudonocardiaceae</taxon>
        <taxon>Amycolatopsis</taxon>
    </lineage>
</organism>
<keyword evidence="7 8" id="KW-0472">Membrane</keyword>
<dbReference type="InterPro" id="IPR037294">
    <property type="entry name" value="ABC_BtuC-like"/>
</dbReference>
<feature type="transmembrane region" description="Helical" evidence="8">
    <location>
        <begin position="306"/>
        <end position="326"/>
    </location>
</feature>
<keyword evidence="3" id="KW-0813">Transport</keyword>
<feature type="transmembrane region" description="Helical" evidence="8">
    <location>
        <begin position="151"/>
        <end position="168"/>
    </location>
</feature>
<gene>
    <name evidence="9" type="ORF">GCM10022222_32480</name>
</gene>
<feature type="transmembrane region" description="Helical" evidence="8">
    <location>
        <begin position="123"/>
        <end position="145"/>
    </location>
</feature>
<evidence type="ECO:0000256" key="5">
    <source>
        <dbReference type="ARBA" id="ARBA00022692"/>
    </source>
</evidence>
<dbReference type="InterPro" id="IPR000522">
    <property type="entry name" value="ABC_transptr_permease_BtuC"/>
</dbReference>
<keyword evidence="6 8" id="KW-1133">Transmembrane helix</keyword>
<reference evidence="10" key="1">
    <citation type="journal article" date="2019" name="Int. J. Syst. Evol. Microbiol.">
        <title>The Global Catalogue of Microorganisms (GCM) 10K type strain sequencing project: providing services to taxonomists for standard genome sequencing and annotation.</title>
        <authorList>
            <consortium name="The Broad Institute Genomics Platform"/>
            <consortium name="The Broad Institute Genome Sequencing Center for Infectious Disease"/>
            <person name="Wu L."/>
            <person name="Ma J."/>
        </authorList>
    </citation>
    <scope>NUCLEOTIDE SEQUENCE [LARGE SCALE GENOMIC DNA]</scope>
    <source>
        <strain evidence="10">JCM 16898</strain>
    </source>
</reference>
<evidence type="ECO:0000256" key="2">
    <source>
        <dbReference type="ARBA" id="ARBA00007935"/>
    </source>
</evidence>
<evidence type="ECO:0000256" key="8">
    <source>
        <dbReference type="SAM" id="Phobius"/>
    </source>
</evidence>